<dbReference type="Proteomes" id="UP000887458">
    <property type="component" value="Unassembled WGS sequence"/>
</dbReference>
<accession>A0ABQ8JK03</accession>
<feature type="compositionally biased region" description="Basic and acidic residues" evidence="1">
    <location>
        <begin position="229"/>
        <end position="257"/>
    </location>
</feature>
<name>A0ABQ8JK03_DERPT</name>
<organism evidence="2 3">
    <name type="scientific">Dermatophagoides pteronyssinus</name>
    <name type="common">European house dust mite</name>
    <dbReference type="NCBI Taxonomy" id="6956"/>
    <lineage>
        <taxon>Eukaryota</taxon>
        <taxon>Metazoa</taxon>
        <taxon>Ecdysozoa</taxon>
        <taxon>Arthropoda</taxon>
        <taxon>Chelicerata</taxon>
        <taxon>Arachnida</taxon>
        <taxon>Acari</taxon>
        <taxon>Acariformes</taxon>
        <taxon>Sarcoptiformes</taxon>
        <taxon>Astigmata</taxon>
        <taxon>Psoroptidia</taxon>
        <taxon>Analgoidea</taxon>
        <taxon>Pyroglyphidae</taxon>
        <taxon>Dermatophagoidinae</taxon>
        <taxon>Dermatophagoides</taxon>
    </lineage>
</organism>
<evidence type="ECO:0000313" key="2">
    <source>
        <dbReference type="EMBL" id="KAH9422944.1"/>
    </source>
</evidence>
<feature type="region of interest" description="Disordered" evidence="1">
    <location>
        <begin position="221"/>
        <end position="279"/>
    </location>
</feature>
<reference evidence="2 3" key="1">
    <citation type="journal article" date="2018" name="J. Allergy Clin. Immunol.">
        <title>High-quality assembly of Dermatophagoides pteronyssinus genome and transcriptome reveals a wide range of novel allergens.</title>
        <authorList>
            <person name="Liu X.Y."/>
            <person name="Yang K.Y."/>
            <person name="Wang M.Q."/>
            <person name="Kwok J.S."/>
            <person name="Zeng X."/>
            <person name="Yang Z."/>
            <person name="Xiao X.J."/>
            <person name="Lau C.P."/>
            <person name="Li Y."/>
            <person name="Huang Z.M."/>
            <person name="Ba J.G."/>
            <person name="Yim A.K."/>
            <person name="Ouyang C.Y."/>
            <person name="Ngai S.M."/>
            <person name="Chan T.F."/>
            <person name="Leung E.L."/>
            <person name="Liu L."/>
            <person name="Liu Z.G."/>
            <person name="Tsui S.K."/>
        </authorList>
    </citation>
    <scope>NUCLEOTIDE SEQUENCE [LARGE SCALE GENOMIC DNA]</scope>
    <source>
        <strain evidence="2">Derp</strain>
    </source>
</reference>
<feature type="compositionally biased region" description="Polar residues" evidence="1">
    <location>
        <begin position="258"/>
        <end position="275"/>
    </location>
</feature>
<protein>
    <submittedName>
        <fullName evidence="2">Uncharacterized protein</fullName>
    </submittedName>
</protein>
<dbReference type="EMBL" id="NJHN03000034">
    <property type="protein sequence ID" value="KAH9422944.1"/>
    <property type="molecule type" value="Genomic_DNA"/>
</dbReference>
<evidence type="ECO:0000256" key="1">
    <source>
        <dbReference type="SAM" id="MobiDB-lite"/>
    </source>
</evidence>
<comment type="caution">
    <text evidence="2">The sequence shown here is derived from an EMBL/GenBank/DDBJ whole genome shotgun (WGS) entry which is preliminary data.</text>
</comment>
<reference evidence="2 3" key="2">
    <citation type="journal article" date="2022" name="Mol. Biol. Evol.">
        <title>Comparative Genomics Reveals Insights into the Divergent Evolution of Astigmatic Mites and Household Pest Adaptations.</title>
        <authorList>
            <person name="Xiong Q."/>
            <person name="Wan A.T."/>
            <person name="Liu X."/>
            <person name="Fung C.S."/>
            <person name="Xiao X."/>
            <person name="Malainual N."/>
            <person name="Hou J."/>
            <person name="Wang L."/>
            <person name="Wang M."/>
            <person name="Yang K.Y."/>
            <person name="Cui Y."/>
            <person name="Leung E.L."/>
            <person name="Nong W."/>
            <person name="Shin S.K."/>
            <person name="Au S.W."/>
            <person name="Jeong K.Y."/>
            <person name="Chew F.T."/>
            <person name="Hui J.H."/>
            <person name="Leung T.F."/>
            <person name="Tungtrongchitr A."/>
            <person name="Zhong N."/>
            <person name="Liu Z."/>
            <person name="Tsui S.K."/>
        </authorList>
    </citation>
    <scope>NUCLEOTIDE SEQUENCE [LARGE SCALE GENOMIC DNA]</scope>
    <source>
        <strain evidence="2">Derp</strain>
    </source>
</reference>
<gene>
    <name evidence="2" type="ORF">DERP_007535</name>
</gene>
<evidence type="ECO:0000313" key="3">
    <source>
        <dbReference type="Proteomes" id="UP000887458"/>
    </source>
</evidence>
<proteinExistence type="predicted"/>
<sequence length="311" mass="34918">MFFIQSIIFSAILLSSFFTVSISVNKKNDLKYIPQHQPLTLIGQHVPQLPACPSGLTYSPKYYRCMPNYVSAPAHVPAVAEIEIQPTFVAASHPNPYAAIASPEIPVLATVEVEQESVAPEIELQLHEDPMTSLAELLNLVLIKFDRIEMKLDVAVTGVNALSQVMVQVLPQLAQTCQVNGEGGFASFLPFFDKMDSDQQNAAAALQSMLDHKMFEAFDSEDSQASFSDKMDSTNDNEKQTEKIENKSTENEQKQPESLETSTNDQKKTVNLKQNEQLRKEQELWRNILEKIRLQISRNSENLKSKIESKE</sequence>
<keyword evidence="3" id="KW-1185">Reference proteome</keyword>